<feature type="transmembrane region" description="Helical" evidence="13">
    <location>
        <begin position="252"/>
        <end position="272"/>
    </location>
</feature>
<gene>
    <name evidence="14" type="ORF">RM423_04805</name>
</gene>
<accession>A0ABU2J7V9</accession>
<feature type="transmembrane region" description="Helical" evidence="13">
    <location>
        <begin position="125"/>
        <end position="148"/>
    </location>
</feature>
<feature type="transmembrane region" description="Helical" evidence="13">
    <location>
        <begin position="219"/>
        <end position="240"/>
    </location>
</feature>
<feature type="transmembrane region" description="Helical" evidence="13">
    <location>
        <begin position="12"/>
        <end position="36"/>
    </location>
</feature>
<keyword evidence="6" id="KW-0560">Oxidoreductase</keyword>
<feature type="transmembrane region" description="Helical" evidence="13">
    <location>
        <begin position="177"/>
        <end position="199"/>
    </location>
</feature>
<evidence type="ECO:0000313" key="14">
    <source>
        <dbReference type="EMBL" id="MDT0260709.1"/>
    </source>
</evidence>
<keyword evidence="2" id="KW-1003">Cell membrane</keyword>
<keyword evidence="15" id="KW-1185">Reference proteome</keyword>
<feature type="region of interest" description="Disordered" evidence="12">
    <location>
        <begin position="325"/>
        <end position="353"/>
    </location>
</feature>
<reference evidence="15" key="1">
    <citation type="submission" date="2023-07" db="EMBL/GenBank/DDBJ databases">
        <title>30 novel species of actinomycetes from the DSMZ collection.</title>
        <authorList>
            <person name="Nouioui I."/>
        </authorList>
    </citation>
    <scope>NUCLEOTIDE SEQUENCE [LARGE SCALE GENOMIC DNA]</scope>
    <source>
        <strain evidence="15">DSM 44399</strain>
    </source>
</reference>
<keyword evidence="9 13" id="KW-0472">Membrane</keyword>
<evidence type="ECO:0000256" key="4">
    <source>
        <dbReference type="ARBA" id="ARBA00022723"/>
    </source>
</evidence>
<evidence type="ECO:0000256" key="1">
    <source>
        <dbReference type="ARBA" id="ARBA00004141"/>
    </source>
</evidence>
<evidence type="ECO:0000256" key="3">
    <source>
        <dbReference type="ARBA" id="ARBA00022692"/>
    </source>
</evidence>
<comment type="pathway">
    <text evidence="11">Porphyrin-containing compound metabolism.</text>
</comment>
<evidence type="ECO:0000256" key="5">
    <source>
        <dbReference type="ARBA" id="ARBA00022989"/>
    </source>
</evidence>
<sequence length="353" mass="36928">MGMTMLEWIRRPVVLTRVALAAVLANIVIVVTGGAVRLTGSGLGCPTWPSCTKGSLTPTREYAIHGIIEFTNRQLTFVLSAVVLATVALALLQRRQRGLAVLLAATIPAQAVLGGITVLTKLNPWLVAAHFLLSMAIIAVAFALWWRLQHEPAPRLRHEPVPRAADRPGWAGSLRGAALVLVLLTAAVLAIGAVVTGSGPHAGDKGATRRIDLAPSSVAQLHADVVMLLIGVTIGFAVLARAAGASERLQRAARILLGVELAQGVIGFVQYFTHVPALLVDIHMLGACLVWVSALWVFAATGSVVTGSVATGSVAGTPAHWHEAVDGGATPGRWDRSGSTAATPSLTRQHGRR</sequence>
<dbReference type="InterPro" id="IPR003780">
    <property type="entry name" value="COX15/CtaA_fam"/>
</dbReference>
<keyword evidence="8" id="KW-0350">Heme biosynthesis</keyword>
<keyword evidence="4" id="KW-0479">Metal-binding</keyword>
<comment type="subcellular location">
    <subcellularLocation>
        <location evidence="1">Membrane</location>
        <topology evidence="1">Multi-pass membrane protein</topology>
    </subcellularLocation>
</comment>
<dbReference type="Proteomes" id="UP001183176">
    <property type="component" value="Unassembled WGS sequence"/>
</dbReference>
<evidence type="ECO:0000256" key="2">
    <source>
        <dbReference type="ARBA" id="ARBA00022475"/>
    </source>
</evidence>
<proteinExistence type="predicted"/>
<keyword evidence="10" id="KW-1015">Disulfide bond</keyword>
<dbReference type="Pfam" id="PF02628">
    <property type="entry name" value="COX15-CtaA"/>
    <property type="match status" value="1"/>
</dbReference>
<evidence type="ECO:0000256" key="7">
    <source>
        <dbReference type="ARBA" id="ARBA00023004"/>
    </source>
</evidence>
<dbReference type="EMBL" id="JAVREH010000004">
    <property type="protein sequence ID" value="MDT0260709.1"/>
    <property type="molecule type" value="Genomic_DNA"/>
</dbReference>
<feature type="compositionally biased region" description="Polar residues" evidence="12">
    <location>
        <begin position="337"/>
        <end position="353"/>
    </location>
</feature>
<feature type="transmembrane region" description="Helical" evidence="13">
    <location>
        <begin position="99"/>
        <end position="119"/>
    </location>
</feature>
<dbReference type="InterPro" id="IPR050450">
    <property type="entry name" value="COX15/CtaA_HemeA_synthase"/>
</dbReference>
<dbReference type="PANTHER" id="PTHR35457">
    <property type="entry name" value="HEME A SYNTHASE"/>
    <property type="match status" value="1"/>
</dbReference>
<keyword evidence="7" id="KW-0408">Iron</keyword>
<evidence type="ECO:0000256" key="13">
    <source>
        <dbReference type="SAM" id="Phobius"/>
    </source>
</evidence>
<feature type="transmembrane region" description="Helical" evidence="13">
    <location>
        <begin position="75"/>
        <end position="92"/>
    </location>
</feature>
<protein>
    <submittedName>
        <fullName evidence="14">COX15/CtaA family protein</fullName>
    </submittedName>
</protein>
<keyword evidence="5 13" id="KW-1133">Transmembrane helix</keyword>
<evidence type="ECO:0000256" key="10">
    <source>
        <dbReference type="ARBA" id="ARBA00023157"/>
    </source>
</evidence>
<name>A0ABU2J7V9_9ACTN</name>
<evidence type="ECO:0000256" key="9">
    <source>
        <dbReference type="ARBA" id="ARBA00023136"/>
    </source>
</evidence>
<keyword evidence="3 13" id="KW-0812">Transmembrane</keyword>
<comment type="caution">
    <text evidence="14">The sequence shown here is derived from an EMBL/GenBank/DDBJ whole genome shotgun (WGS) entry which is preliminary data.</text>
</comment>
<dbReference type="RefSeq" id="WP_311421864.1">
    <property type="nucleotide sequence ID" value="NZ_JAVREH010000004.1"/>
</dbReference>
<evidence type="ECO:0000256" key="11">
    <source>
        <dbReference type="ARBA" id="ARBA00023444"/>
    </source>
</evidence>
<evidence type="ECO:0000256" key="12">
    <source>
        <dbReference type="SAM" id="MobiDB-lite"/>
    </source>
</evidence>
<evidence type="ECO:0000256" key="6">
    <source>
        <dbReference type="ARBA" id="ARBA00023002"/>
    </source>
</evidence>
<organism evidence="14 15">
    <name type="scientific">Jatrophihabitans lederbergiae</name>
    <dbReference type="NCBI Taxonomy" id="3075547"/>
    <lineage>
        <taxon>Bacteria</taxon>
        <taxon>Bacillati</taxon>
        <taxon>Actinomycetota</taxon>
        <taxon>Actinomycetes</taxon>
        <taxon>Jatrophihabitantales</taxon>
        <taxon>Jatrophihabitantaceae</taxon>
        <taxon>Jatrophihabitans</taxon>
    </lineage>
</organism>
<dbReference type="PANTHER" id="PTHR35457:SF1">
    <property type="entry name" value="HEME A SYNTHASE"/>
    <property type="match status" value="1"/>
</dbReference>
<evidence type="ECO:0000313" key="15">
    <source>
        <dbReference type="Proteomes" id="UP001183176"/>
    </source>
</evidence>
<evidence type="ECO:0000256" key="8">
    <source>
        <dbReference type="ARBA" id="ARBA00023133"/>
    </source>
</evidence>